<evidence type="ECO:0000256" key="6">
    <source>
        <dbReference type="PROSITE-ProRule" id="PRU10141"/>
    </source>
</evidence>
<keyword evidence="4" id="KW-0418">Kinase</keyword>
<keyword evidence="5 6" id="KW-0067">ATP-binding</keyword>
<dbReference type="SUPFAM" id="SSF56112">
    <property type="entry name" value="Protein kinase-like (PK-like)"/>
    <property type="match status" value="1"/>
</dbReference>
<dbReference type="GO" id="GO:0004674">
    <property type="term" value="F:protein serine/threonine kinase activity"/>
    <property type="evidence" value="ECO:0007669"/>
    <property type="project" value="UniProtKB-KW"/>
</dbReference>
<feature type="binding site" evidence="6">
    <location>
        <position position="429"/>
    </location>
    <ligand>
        <name>ATP</name>
        <dbReference type="ChEBI" id="CHEBI:30616"/>
    </ligand>
</feature>
<comment type="caution">
    <text evidence="9">The sequence shown here is derived from an EMBL/GenBank/DDBJ whole genome shotgun (WGS) entry which is preliminary data.</text>
</comment>
<dbReference type="Proteomes" id="UP000075714">
    <property type="component" value="Unassembled WGS sequence"/>
</dbReference>
<dbReference type="PROSITE" id="PS00108">
    <property type="entry name" value="PROTEIN_KINASE_ST"/>
    <property type="match status" value="1"/>
</dbReference>
<evidence type="ECO:0000313" key="9">
    <source>
        <dbReference type="EMBL" id="KXZ44056.1"/>
    </source>
</evidence>
<dbReference type="InterPro" id="IPR017441">
    <property type="entry name" value="Protein_kinase_ATP_BS"/>
</dbReference>
<dbReference type="EMBL" id="LSYV01000075">
    <property type="protein sequence ID" value="KXZ44056.1"/>
    <property type="molecule type" value="Genomic_DNA"/>
</dbReference>
<dbReference type="SMART" id="SM00220">
    <property type="entry name" value="S_TKc"/>
    <property type="match status" value="1"/>
</dbReference>
<dbReference type="PANTHER" id="PTHR44329:SF214">
    <property type="entry name" value="PROTEIN KINASE DOMAIN-CONTAINING PROTEIN"/>
    <property type="match status" value="1"/>
</dbReference>
<dbReference type="OrthoDB" id="532412at2759"/>
<feature type="domain" description="Protein kinase" evidence="8">
    <location>
        <begin position="402"/>
        <end position="771"/>
    </location>
</feature>
<evidence type="ECO:0000256" key="1">
    <source>
        <dbReference type="ARBA" id="ARBA00022527"/>
    </source>
</evidence>
<feature type="compositionally biased region" description="Pro residues" evidence="7">
    <location>
        <begin position="585"/>
        <end position="596"/>
    </location>
</feature>
<evidence type="ECO:0000259" key="8">
    <source>
        <dbReference type="PROSITE" id="PS50011"/>
    </source>
</evidence>
<evidence type="ECO:0000313" key="10">
    <source>
        <dbReference type="Proteomes" id="UP000075714"/>
    </source>
</evidence>
<dbReference type="AlphaFoldDB" id="A0A150G2F8"/>
<reference evidence="10" key="1">
    <citation type="journal article" date="2016" name="Nat. Commun.">
        <title>The Gonium pectorale genome demonstrates co-option of cell cycle regulation during the evolution of multicellularity.</title>
        <authorList>
            <person name="Hanschen E.R."/>
            <person name="Marriage T.N."/>
            <person name="Ferris P.J."/>
            <person name="Hamaji T."/>
            <person name="Toyoda A."/>
            <person name="Fujiyama A."/>
            <person name="Neme R."/>
            <person name="Noguchi H."/>
            <person name="Minakuchi Y."/>
            <person name="Suzuki M."/>
            <person name="Kawai-Toyooka H."/>
            <person name="Smith D.R."/>
            <person name="Sparks H."/>
            <person name="Anderson J."/>
            <person name="Bakaric R."/>
            <person name="Luria V."/>
            <person name="Karger A."/>
            <person name="Kirschner M.W."/>
            <person name="Durand P.M."/>
            <person name="Michod R.E."/>
            <person name="Nozaki H."/>
            <person name="Olson B.J."/>
        </authorList>
    </citation>
    <scope>NUCLEOTIDE SEQUENCE [LARGE SCALE GENOMIC DNA]</scope>
    <source>
        <strain evidence="10">NIES-2863</strain>
    </source>
</reference>
<evidence type="ECO:0000256" key="3">
    <source>
        <dbReference type="ARBA" id="ARBA00022741"/>
    </source>
</evidence>
<keyword evidence="1" id="KW-0723">Serine/threonine-protein kinase</keyword>
<feature type="region of interest" description="Disordered" evidence="7">
    <location>
        <begin position="585"/>
        <end position="616"/>
    </location>
</feature>
<dbReference type="InterPro" id="IPR051681">
    <property type="entry name" value="Ser/Thr_Kinases-Pseudokinases"/>
</dbReference>
<feature type="compositionally biased region" description="Low complexity" evidence="7">
    <location>
        <begin position="597"/>
        <end position="616"/>
    </location>
</feature>
<evidence type="ECO:0000256" key="5">
    <source>
        <dbReference type="ARBA" id="ARBA00022840"/>
    </source>
</evidence>
<feature type="region of interest" description="Disordered" evidence="7">
    <location>
        <begin position="219"/>
        <end position="251"/>
    </location>
</feature>
<keyword evidence="3 6" id="KW-0547">Nucleotide-binding</keyword>
<dbReference type="Pfam" id="PF07714">
    <property type="entry name" value="PK_Tyr_Ser-Thr"/>
    <property type="match status" value="1"/>
</dbReference>
<organism evidence="9 10">
    <name type="scientific">Gonium pectorale</name>
    <name type="common">Green alga</name>
    <dbReference type="NCBI Taxonomy" id="33097"/>
    <lineage>
        <taxon>Eukaryota</taxon>
        <taxon>Viridiplantae</taxon>
        <taxon>Chlorophyta</taxon>
        <taxon>core chlorophytes</taxon>
        <taxon>Chlorophyceae</taxon>
        <taxon>CS clade</taxon>
        <taxon>Chlamydomonadales</taxon>
        <taxon>Volvocaceae</taxon>
        <taxon>Gonium</taxon>
    </lineage>
</organism>
<name>A0A150G2F8_GONPE</name>
<dbReference type="InterPro" id="IPR001245">
    <property type="entry name" value="Ser-Thr/Tyr_kinase_cat_dom"/>
</dbReference>
<proteinExistence type="predicted"/>
<protein>
    <recommendedName>
        <fullName evidence="8">Protein kinase domain-containing protein</fullName>
    </recommendedName>
</protein>
<keyword evidence="2" id="KW-0808">Transferase</keyword>
<accession>A0A150G2F8</accession>
<gene>
    <name evidence="9" type="ORF">GPECTOR_74g670</name>
</gene>
<keyword evidence="10" id="KW-1185">Reference proteome</keyword>
<dbReference type="PROSITE" id="PS50011">
    <property type="entry name" value="PROTEIN_KINASE_DOM"/>
    <property type="match status" value="1"/>
</dbReference>
<evidence type="ECO:0000256" key="7">
    <source>
        <dbReference type="SAM" id="MobiDB-lite"/>
    </source>
</evidence>
<dbReference type="GO" id="GO:0005524">
    <property type="term" value="F:ATP binding"/>
    <property type="evidence" value="ECO:0007669"/>
    <property type="project" value="UniProtKB-UniRule"/>
</dbReference>
<dbReference type="InterPro" id="IPR000719">
    <property type="entry name" value="Prot_kinase_dom"/>
</dbReference>
<dbReference type="Gene3D" id="3.30.200.20">
    <property type="entry name" value="Phosphorylase Kinase, domain 1"/>
    <property type="match status" value="1"/>
</dbReference>
<feature type="compositionally biased region" description="Gly residues" evidence="7">
    <location>
        <begin position="237"/>
        <end position="251"/>
    </location>
</feature>
<sequence length="771" mass="77593">MRDGHRPAIQPVSARRPSGCTAAAAPGRKAAAGSTGPVDLEFIEPTKWADVRSWPSALLYAIPLFKGSAVVGGLLLEAEPPLPPPKLAAAAAAPPSAAAPCCSLATLQQLGLAAAVGLSVEAEEVACLAAALLRVLAGPVRSRLAGPFAAEFEALRATTPGSFAVLRSQTASGLLQRPASASHAGMMAASAAGAAIGKSPLSGRLGSLLLHSLGGGGGGGGAGEGRRAGRSMEAAAGSGGGGDAGADAGGSAGGGGTSADLLVMANLSPPLTKGYSRGVSFSADTARSSPAAGAAGAAASAAARNLSAGSSFDDLVGCSLVETHSSGDAAFDTAAILAVSVGAAAAAGATGLSASVISITGVDAAASKRQAMDLLMRSLQATLGEDGTDRDATTNWEDLEEIELYDLLGKGGGGVVFRGRLGTQEVAVKVMELPDVDVLDSLTGAALGPSGAAGGRGAERDRLAAGGAAEAGLRAGLPLRPAAVALLAKEQLRARKALLRNATEMAVHGQISHPNLLQVYATYPNIVLAQRPRVDGAVVHCLLPADSSVLDPCQGAPTPTCCAIVMELADCGCLASALSSRAFPPPPLQLSPPQAPHPQSASSHGRQQQQQQRLLAQQTPGVDMRAVYLVLLDVALALRHLHANGLVHRDLKPANLLLRSSPRDPRGFTVKLADFGFVMRLSEAAEDGSRYCIADQACGTVTHMAPELLGAGAQEARVTAAADVYSFGILMWELLAGGSRPFPHLPPEQIPRLVAAGARPVFPEGAPLAYR</sequence>
<evidence type="ECO:0000256" key="2">
    <source>
        <dbReference type="ARBA" id="ARBA00022679"/>
    </source>
</evidence>
<dbReference type="STRING" id="33097.A0A150G2F8"/>
<dbReference type="PANTHER" id="PTHR44329">
    <property type="entry name" value="SERINE/THREONINE-PROTEIN KINASE TNNI3K-RELATED"/>
    <property type="match status" value="1"/>
</dbReference>
<dbReference type="InterPro" id="IPR011009">
    <property type="entry name" value="Kinase-like_dom_sf"/>
</dbReference>
<feature type="region of interest" description="Disordered" evidence="7">
    <location>
        <begin position="1"/>
        <end position="20"/>
    </location>
</feature>
<dbReference type="Gene3D" id="1.10.510.10">
    <property type="entry name" value="Transferase(Phosphotransferase) domain 1"/>
    <property type="match status" value="1"/>
</dbReference>
<dbReference type="InterPro" id="IPR008271">
    <property type="entry name" value="Ser/Thr_kinase_AS"/>
</dbReference>
<dbReference type="PROSITE" id="PS00107">
    <property type="entry name" value="PROTEIN_KINASE_ATP"/>
    <property type="match status" value="1"/>
</dbReference>
<evidence type="ECO:0000256" key="4">
    <source>
        <dbReference type="ARBA" id="ARBA00022777"/>
    </source>
</evidence>